<name>A0ABQ1YQL9_9BACT</name>
<evidence type="ECO:0000313" key="1">
    <source>
        <dbReference type="EMBL" id="GGH33876.1"/>
    </source>
</evidence>
<reference evidence="2" key="1">
    <citation type="journal article" date="2019" name="Int. J. Syst. Evol. Microbiol.">
        <title>The Global Catalogue of Microorganisms (GCM) 10K type strain sequencing project: providing services to taxonomists for standard genome sequencing and annotation.</title>
        <authorList>
            <consortium name="The Broad Institute Genomics Platform"/>
            <consortium name="The Broad Institute Genome Sequencing Center for Infectious Disease"/>
            <person name="Wu L."/>
            <person name="Ma J."/>
        </authorList>
    </citation>
    <scope>NUCLEOTIDE SEQUENCE [LARGE SCALE GENOMIC DNA]</scope>
    <source>
        <strain evidence="2">CGMCC 1.15288</strain>
    </source>
</reference>
<evidence type="ECO:0000313" key="2">
    <source>
        <dbReference type="Proteomes" id="UP000600214"/>
    </source>
</evidence>
<dbReference type="EMBL" id="BMIA01000002">
    <property type="protein sequence ID" value="GGH33876.1"/>
    <property type="molecule type" value="Genomic_DNA"/>
</dbReference>
<gene>
    <name evidence="1" type="ORF">GCM10007423_24370</name>
</gene>
<comment type="caution">
    <text evidence="1">The sequence shown here is derived from an EMBL/GenBank/DDBJ whole genome shotgun (WGS) entry which is preliminary data.</text>
</comment>
<sequence length="111" mass="12742">MTGEINGIGDIPIQFRYMKNGENKIDTVVAKGDRFRYVAQKPDDGMFDIFIKYPAWRGVWYEAGSLTVSGNIDKPKQLEIRGTKDNDLLTAYNKIRWAYRERAPGQLDPAR</sequence>
<dbReference type="Proteomes" id="UP000600214">
    <property type="component" value="Unassembled WGS sequence"/>
</dbReference>
<proteinExistence type="predicted"/>
<organism evidence="1 2">
    <name type="scientific">Dyadobacter endophyticus</name>
    <dbReference type="NCBI Taxonomy" id="1749036"/>
    <lineage>
        <taxon>Bacteria</taxon>
        <taxon>Pseudomonadati</taxon>
        <taxon>Bacteroidota</taxon>
        <taxon>Cytophagia</taxon>
        <taxon>Cytophagales</taxon>
        <taxon>Spirosomataceae</taxon>
        <taxon>Dyadobacter</taxon>
    </lineage>
</organism>
<keyword evidence="2" id="KW-1185">Reference proteome</keyword>
<accession>A0ABQ1YQL9</accession>
<protein>
    <submittedName>
        <fullName evidence="1">Uncharacterized protein</fullName>
    </submittedName>
</protein>